<feature type="transmembrane region" description="Helical" evidence="8">
    <location>
        <begin position="106"/>
        <end position="129"/>
    </location>
</feature>
<keyword evidence="8" id="KW-0997">Cell inner membrane</keyword>
<dbReference type="KEGG" id="meso:BSQ44_17720"/>
<dbReference type="EMBL" id="CP018171">
    <property type="protein sequence ID" value="APH73001.1"/>
    <property type="molecule type" value="Genomic_DNA"/>
</dbReference>
<feature type="transmembrane region" description="Helical" evidence="8">
    <location>
        <begin position="304"/>
        <end position="329"/>
    </location>
</feature>
<dbReference type="RefSeq" id="WP_072606471.1">
    <property type="nucleotide sequence ID" value="NZ_CP018171.1"/>
</dbReference>
<dbReference type="GO" id="GO:1990961">
    <property type="term" value="P:xenobiotic detoxification by transmembrane export across the plasma membrane"/>
    <property type="evidence" value="ECO:0007669"/>
    <property type="project" value="InterPro"/>
</dbReference>
<keyword evidence="7 8" id="KW-0472">Membrane</keyword>
<comment type="subcellular location">
    <subcellularLocation>
        <location evidence="8">Cell inner membrane</location>
        <topology evidence="8">Multi-pass membrane protein</topology>
    </subcellularLocation>
    <subcellularLocation>
        <location evidence="1">Cell membrane</location>
        <topology evidence="1">Multi-pass membrane protein</topology>
    </subcellularLocation>
</comment>
<keyword evidence="5 8" id="KW-0812">Transmembrane</keyword>
<dbReference type="AlphaFoldDB" id="A0A1L3SUG3"/>
<dbReference type="PROSITE" id="PS50850">
    <property type="entry name" value="MFS"/>
    <property type="match status" value="1"/>
</dbReference>
<dbReference type="GO" id="GO:0042910">
    <property type="term" value="F:xenobiotic transmembrane transporter activity"/>
    <property type="evidence" value="ECO:0007669"/>
    <property type="project" value="InterPro"/>
</dbReference>
<reference evidence="11" key="1">
    <citation type="submission" date="2016-11" db="EMBL/GenBank/DDBJ databases">
        <title>Mesorhizobium oceanicum sp. nov., isolated from deep seawater in South China Sea.</title>
        <authorList>
            <person name="Fu G.-Y."/>
        </authorList>
    </citation>
    <scope>NUCLEOTIDE SEQUENCE [LARGE SCALE GENOMIC DNA]</scope>
    <source>
        <strain evidence="11">B7</strain>
    </source>
</reference>
<feature type="transmembrane region" description="Helical" evidence="8">
    <location>
        <begin position="75"/>
        <end position="94"/>
    </location>
</feature>
<dbReference type="STRING" id="1670800.BSQ44_17720"/>
<evidence type="ECO:0000256" key="6">
    <source>
        <dbReference type="ARBA" id="ARBA00022989"/>
    </source>
</evidence>
<feature type="transmembrane region" description="Helical" evidence="8">
    <location>
        <begin position="367"/>
        <end position="392"/>
    </location>
</feature>
<evidence type="ECO:0000259" key="9">
    <source>
        <dbReference type="PROSITE" id="PS50850"/>
    </source>
</evidence>
<dbReference type="PANTHER" id="PTHR23502">
    <property type="entry name" value="MAJOR FACILITATOR SUPERFAMILY"/>
    <property type="match status" value="1"/>
</dbReference>
<dbReference type="Pfam" id="PF07690">
    <property type="entry name" value="MFS_1"/>
    <property type="match status" value="1"/>
</dbReference>
<feature type="transmembrane region" description="Helical" evidence="8">
    <location>
        <begin position="271"/>
        <end position="292"/>
    </location>
</feature>
<evidence type="ECO:0000256" key="8">
    <source>
        <dbReference type="RuleBase" id="RU365088"/>
    </source>
</evidence>
<feature type="domain" description="Major facilitator superfamily (MFS) profile" evidence="9">
    <location>
        <begin position="40"/>
        <end position="421"/>
    </location>
</feature>
<evidence type="ECO:0000256" key="3">
    <source>
        <dbReference type="ARBA" id="ARBA00022448"/>
    </source>
</evidence>
<feature type="transmembrane region" description="Helical" evidence="8">
    <location>
        <begin position="135"/>
        <end position="152"/>
    </location>
</feature>
<organism evidence="10 11">
    <name type="scientific">Aquibium oceanicum</name>
    <dbReference type="NCBI Taxonomy" id="1670800"/>
    <lineage>
        <taxon>Bacteria</taxon>
        <taxon>Pseudomonadati</taxon>
        <taxon>Pseudomonadota</taxon>
        <taxon>Alphaproteobacteria</taxon>
        <taxon>Hyphomicrobiales</taxon>
        <taxon>Phyllobacteriaceae</taxon>
        <taxon>Aquibium</taxon>
    </lineage>
</organism>
<feature type="transmembrane region" description="Helical" evidence="8">
    <location>
        <begin position="40"/>
        <end position="63"/>
    </location>
</feature>
<dbReference type="CDD" id="cd17320">
    <property type="entry name" value="MFS_MdfA_MDR_like"/>
    <property type="match status" value="1"/>
</dbReference>
<name>A0A1L3SUG3_9HYPH</name>
<feature type="transmembrane region" description="Helical" evidence="8">
    <location>
        <begin position="398"/>
        <end position="419"/>
    </location>
</feature>
<dbReference type="Proteomes" id="UP000182840">
    <property type="component" value="Chromosome"/>
</dbReference>
<feature type="transmembrane region" description="Helical" evidence="8">
    <location>
        <begin position="164"/>
        <end position="186"/>
    </location>
</feature>
<comment type="similarity">
    <text evidence="2 8">Belongs to the major facilitator superfamily. Bcr/CmlA family.</text>
</comment>
<keyword evidence="6 8" id="KW-1133">Transmembrane helix</keyword>
<evidence type="ECO:0000313" key="10">
    <source>
        <dbReference type="EMBL" id="APH73001.1"/>
    </source>
</evidence>
<evidence type="ECO:0000256" key="1">
    <source>
        <dbReference type="ARBA" id="ARBA00004651"/>
    </source>
</evidence>
<feature type="transmembrane region" description="Helical" evidence="8">
    <location>
        <begin position="246"/>
        <end position="265"/>
    </location>
</feature>
<dbReference type="SUPFAM" id="SSF103473">
    <property type="entry name" value="MFS general substrate transporter"/>
    <property type="match status" value="1"/>
</dbReference>
<gene>
    <name evidence="10" type="ORF">BSQ44_17720</name>
</gene>
<feature type="transmembrane region" description="Helical" evidence="8">
    <location>
        <begin position="192"/>
        <end position="211"/>
    </location>
</feature>
<dbReference type="NCBIfam" id="TIGR00710">
    <property type="entry name" value="efflux_Bcr_CflA"/>
    <property type="match status" value="1"/>
</dbReference>
<dbReference type="InterPro" id="IPR020846">
    <property type="entry name" value="MFS_dom"/>
</dbReference>
<evidence type="ECO:0000256" key="2">
    <source>
        <dbReference type="ARBA" id="ARBA00006236"/>
    </source>
</evidence>
<evidence type="ECO:0000256" key="4">
    <source>
        <dbReference type="ARBA" id="ARBA00022475"/>
    </source>
</evidence>
<accession>A0A1L3SUG3</accession>
<keyword evidence="3 8" id="KW-0813">Transport</keyword>
<evidence type="ECO:0000256" key="5">
    <source>
        <dbReference type="ARBA" id="ARBA00022692"/>
    </source>
</evidence>
<keyword evidence="11" id="KW-1185">Reference proteome</keyword>
<protein>
    <recommendedName>
        <fullName evidence="8">Bcr/CflA family efflux transporter</fullName>
    </recommendedName>
</protein>
<dbReference type="PANTHER" id="PTHR23502:SF132">
    <property type="entry name" value="POLYAMINE TRANSPORTER 2-RELATED"/>
    <property type="match status" value="1"/>
</dbReference>
<dbReference type="InterPro" id="IPR011701">
    <property type="entry name" value="MFS"/>
</dbReference>
<dbReference type="InterPro" id="IPR004812">
    <property type="entry name" value="Efflux_drug-R_Bcr/CmlA"/>
</dbReference>
<feature type="transmembrane region" description="Helical" evidence="8">
    <location>
        <begin position="335"/>
        <end position="355"/>
    </location>
</feature>
<dbReference type="InterPro" id="IPR036259">
    <property type="entry name" value="MFS_trans_sf"/>
</dbReference>
<sequence>MDAAAADDHRLRGGALHRGEARRQHLLQGARRVRVKERAIVFYCGMLMSISSFSVDITLPSFGAMARDFGAPFEQVQWTISLYMIGAGFGQLFWGSVSDRFGRRPALGAGLGIFLLGCLVAALSPSITLLLASRILQGLGAAAAIAASRAIIRDRHSGEELARNLALATAIFAIGPILAPLIGAAVGALAGWRFIFLGLAIFAGGLLVVLMRLPETLRTPSPDAMRPRVFLQRVQRLLRHPQSRHFLFLSAVIMSSMLLILAATPRIYEHAFGLTGTTFALYFAFHGFGIIIGQAANRQLIRRVGIVNAMLAGTAVLIVSVLLMLAAIWAGFMSAFVMTALLVLFATSYLILYSNAAAMVLDPHGDIAGFTAAFYGFVSQIGSATIVAVLVVLTGDSVTAFCWTLLAICTLCLFGLLGWRRGGEGGAR</sequence>
<dbReference type="GO" id="GO:0005886">
    <property type="term" value="C:plasma membrane"/>
    <property type="evidence" value="ECO:0007669"/>
    <property type="project" value="UniProtKB-SubCell"/>
</dbReference>
<evidence type="ECO:0000313" key="11">
    <source>
        <dbReference type="Proteomes" id="UP000182840"/>
    </source>
</evidence>
<dbReference type="Gene3D" id="1.20.1720.10">
    <property type="entry name" value="Multidrug resistance protein D"/>
    <property type="match status" value="1"/>
</dbReference>
<proteinExistence type="inferred from homology"/>
<evidence type="ECO:0000256" key="7">
    <source>
        <dbReference type="ARBA" id="ARBA00023136"/>
    </source>
</evidence>
<keyword evidence="4" id="KW-1003">Cell membrane</keyword>